<proteinExistence type="predicted"/>
<comment type="caution">
    <text evidence="5">The sequence shown here is derived from an EMBL/GenBank/DDBJ whole genome shotgun (WGS) entry which is preliminary data.</text>
</comment>
<keyword evidence="4" id="KW-0472">Membrane</keyword>
<evidence type="ECO:0000313" key="5">
    <source>
        <dbReference type="EMBL" id="MPM35177.1"/>
    </source>
</evidence>
<name>A0A644Z3J6_9ZZZZ</name>
<feature type="transmembrane region" description="Helical" evidence="4">
    <location>
        <begin position="54"/>
        <end position="73"/>
    </location>
</feature>
<dbReference type="EMBL" id="VSSQ01007202">
    <property type="protein sequence ID" value="MPM35177.1"/>
    <property type="molecule type" value="Genomic_DNA"/>
</dbReference>
<evidence type="ECO:0000256" key="3">
    <source>
        <dbReference type="ARBA" id="ARBA00023098"/>
    </source>
</evidence>
<dbReference type="GO" id="GO:0016042">
    <property type="term" value="P:lipid catabolic process"/>
    <property type="evidence" value="ECO:0007669"/>
    <property type="project" value="UniProtKB-KW"/>
</dbReference>
<keyword evidence="3" id="KW-0443">Lipid metabolism</keyword>
<evidence type="ECO:0000256" key="1">
    <source>
        <dbReference type="ARBA" id="ARBA00022801"/>
    </source>
</evidence>
<feature type="transmembrane region" description="Helical" evidence="4">
    <location>
        <begin position="94"/>
        <end position="113"/>
    </location>
</feature>
<dbReference type="AlphaFoldDB" id="A0A644Z3J6"/>
<keyword evidence="4" id="KW-1133">Transmembrane helix</keyword>
<dbReference type="Pfam" id="PF03403">
    <property type="entry name" value="PAF-AH_p_II"/>
    <property type="match status" value="1"/>
</dbReference>
<keyword evidence="2" id="KW-0442">Lipid degradation</keyword>
<dbReference type="PANTHER" id="PTHR10272:SF0">
    <property type="entry name" value="PLATELET-ACTIVATING FACTOR ACETYLHYDROLASE"/>
    <property type="match status" value="1"/>
</dbReference>
<dbReference type="PANTHER" id="PTHR10272">
    <property type="entry name" value="PLATELET-ACTIVATING FACTOR ACETYLHYDROLASE"/>
    <property type="match status" value="1"/>
</dbReference>
<evidence type="ECO:0000256" key="4">
    <source>
        <dbReference type="SAM" id="Phobius"/>
    </source>
</evidence>
<accession>A0A644Z3J6</accession>
<gene>
    <name evidence="5" type="ORF">SDC9_81767</name>
</gene>
<dbReference type="GO" id="GO:0003847">
    <property type="term" value="F:1-alkyl-2-acetylglycerophosphocholine esterase activity"/>
    <property type="evidence" value="ECO:0007669"/>
    <property type="project" value="TreeGrafter"/>
</dbReference>
<feature type="transmembrane region" description="Helical" evidence="4">
    <location>
        <begin position="6"/>
        <end position="23"/>
    </location>
</feature>
<organism evidence="5">
    <name type="scientific">bioreactor metagenome</name>
    <dbReference type="NCBI Taxonomy" id="1076179"/>
    <lineage>
        <taxon>unclassified sequences</taxon>
        <taxon>metagenomes</taxon>
        <taxon>ecological metagenomes</taxon>
    </lineage>
</organism>
<dbReference type="Gene3D" id="3.40.50.1820">
    <property type="entry name" value="alpha/beta hydrolase"/>
    <property type="match status" value="1"/>
</dbReference>
<evidence type="ECO:0000256" key="2">
    <source>
        <dbReference type="ARBA" id="ARBA00022963"/>
    </source>
</evidence>
<protein>
    <recommendedName>
        <fullName evidence="6">Platelet-activating factor acetylhydrolase</fullName>
    </recommendedName>
</protein>
<sequence>MLTILEILIIVLNISIILLPLMSSKKIPRVIDFTPLTAVGVLILHLFIDKNTVAARFIPLYIFTITMFLISIPRIFRRNHKEPKRGVLAGIRRVFQLFLLAVCVFIPTVVLPFHSLPEPTGNFDVGTVVVDFIDDNRIETLSKAGGNRKIAVQFWYPSDRQGSDVKYDIDSAPVSGAQQEYPLVIFSHGAFGMRMSNASTCRELASHGYVVASIDHAYQAFYTSFADGKAAIVNNEFLNEAIGVQLDDIKGQEAFDITHSWLDLRTKDIELVINSVKAGNLGTSGEVLKGHMDLNNIGLFGHSLGGAASAEVARNREDVKAAIVIDGTMIGDITGLNSDNSEIITEESFNKPLMLMYGALFQEEEGKNDAYLPNIKAYNNSKNAAYSLCIKDSGHLNFTDLPRISPFLAKKLGVGEIDSFECIKIVNDYSLAFFDKHIKNQENSLLEGSTSNNEIEFSKKVPKIVED</sequence>
<keyword evidence="4" id="KW-0812">Transmembrane</keyword>
<reference evidence="5" key="1">
    <citation type="submission" date="2019-08" db="EMBL/GenBank/DDBJ databases">
        <authorList>
            <person name="Kucharzyk K."/>
            <person name="Murdoch R.W."/>
            <person name="Higgins S."/>
            <person name="Loffler F."/>
        </authorList>
    </citation>
    <scope>NUCLEOTIDE SEQUENCE</scope>
</reference>
<keyword evidence="1" id="KW-0378">Hydrolase</keyword>
<dbReference type="SUPFAM" id="SSF53474">
    <property type="entry name" value="alpha/beta-Hydrolases"/>
    <property type="match status" value="1"/>
</dbReference>
<evidence type="ECO:0008006" key="6">
    <source>
        <dbReference type="Google" id="ProtNLM"/>
    </source>
</evidence>
<feature type="transmembrane region" description="Helical" evidence="4">
    <location>
        <begin position="30"/>
        <end position="48"/>
    </location>
</feature>
<dbReference type="InterPro" id="IPR029058">
    <property type="entry name" value="AB_hydrolase_fold"/>
</dbReference>